<accession>A0A1J1I6H2</accession>
<dbReference type="Proteomes" id="UP000183832">
    <property type="component" value="Unassembled WGS sequence"/>
</dbReference>
<dbReference type="STRING" id="568069.A0A1J1I6H2"/>
<protein>
    <submittedName>
        <fullName evidence="3">CLUMA_CG008735, isoform A</fullName>
    </submittedName>
</protein>
<sequence length="321" mass="36419">MLEYLEEMIGNITSFSTALSILNFSNLFHAELTCFVHASSHSSFKLSPLPKSSSIEAEIDGRRKSPTNSVANAQQQQQISIKQESSDAAGSPQVHLNNPLNHNLLPTSGLGCWIKNVKTVELSQQPQSQYKKQPPSNLSQSLHTTKPQLTVLQHQQAFKYPHNQHLSLGSATSITKGVADTDFGDLIRQTQFLYNNANQRDSRPATSFQINISQASNNQSPSGSSSRKTGRFRPNWLEQFNWLQYDEINNIMFCIHCRKWSGDIPDIRTSFVEGNSNFRLEIVNHHDKCKAHKMCRERELKDKEERDESSNKELPRDHKTI</sequence>
<evidence type="ECO:0000313" key="4">
    <source>
        <dbReference type="Proteomes" id="UP000183832"/>
    </source>
</evidence>
<feature type="region of interest" description="Disordered" evidence="1">
    <location>
        <begin position="58"/>
        <end position="100"/>
    </location>
</feature>
<evidence type="ECO:0000313" key="3">
    <source>
        <dbReference type="EMBL" id="CRK95330.1"/>
    </source>
</evidence>
<name>A0A1J1I6H2_9DIPT</name>
<dbReference type="InterPro" id="IPR057456">
    <property type="entry name" value="Znf_C17orf113"/>
</dbReference>
<dbReference type="Pfam" id="PF25431">
    <property type="entry name" value="zf-C17orf113"/>
    <property type="match status" value="1"/>
</dbReference>
<evidence type="ECO:0000259" key="2">
    <source>
        <dbReference type="SMART" id="SM00597"/>
    </source>
</evidence>
<feature type="region of interest" description="Disordered" evidence="1">
    <location>
        <begin position="299"/>
        <end position="321"/>
    </location>
</feature>
<dbReference type="SMART" id="SM00597">
    <property type="entry name" value="ZnF_TTF"/>
    <property type="match status" value="1"/>
</dbReference>
<keyword evidence="4" id="KW-1185">Reference proteome</keyword>
<feature type="compositionally biased region" description="Polar residues" evidence="1">
    <location>
        <begin position="66"/>
        <end position="88"/>
    </location>
</feature>
<dbReference type="OrthoDB" id="5560627at2759"/>
<dbReference type="AlphaFoldDB" id="A0A1J1I6H2"/>
<evidence type="ECO:0000256" key="1">
    <source>
        <dbReference type="SAM" id="MobiDB-lite"/>
    </source>
</evidence>
<reference evidence="3 4" key="1">
    <citation type="submission" date="2015-04" db="EMBL/GenBank/DDBJ databases">
        <authorList>
            <person name="Syromyatnikov M.Y."/>
            <person name="Popov V.N."/>
        </authorList>
    </citation>
    <scope>NUCLEOTIDE SEQUENCE [LARGE SCALE GENOMIC DNA]</scope>
</reference>
<gene>
    <name evidence="3" type="ORF">CLUMA_CG008735</name>
</gene>
<proteinExistence type="predicted"/>
<feature type="domain" description="TTF-type" evidence="2">
    <location>
        <begin position="228"/>
        <end position="315"/>
    </location>
</feature>
<dbReference type="EMBL" id="CVRI01000041">
    <property type="protein sequence ID" value="CRK95330.1"/>
    <property type="molecule type" value="Genomic_DNA"/>
</dbReference>
<organism evidence="3 4">
    <name type="scientific">Clunio marinus</name>
    <dbReference type="NCBI Taxonomy" id="568069"/>
    <lineage>
        <taxon>Eukaryota</taxon>
        <taxon>Metazoa</taxon>
        <taxon>Ecdysozoa</taxon>
        <taxon>Arthropoda</taxon>
        <taxon>Hexapoda</taxon>
        <taxon>Insecta</taxon>
        <taxon>Pterygota</taxon>
        <taxon>Neoptera</taxon>
        <taxon>Endopterygota</taxon>
        <taxon>Diptera</taxon>
        <taxon>Nematocera</taxon>
        <taxon>Chironomoidea</taxon>
        <taxon>Chironomidae</taxon>
        <taxon>Clunio</taxon>
    </lineage>
</organism>
<dbReference type="InterPro" id="IPR006580">
    <property type="entry name" value="Znf_TTF"/>
</dbReference>